<dbReference type="Proteomes" id="UP000315017">
    <property type="component" value="Chromosome"/>
</dbReference>
<dbReference type="AlphaFoldDB" id="A0A517YD97"/>
<dbReference type="PANTHER" id="PTHR21366:SF22">
    <property type="entry name" value="VOC DOMAIN-CONTAINING PROTEIN"/>
    <property type="match status" value="1"/>
</dbReference>
<organism evidence="2 3">
    <name type="scientific">Anatilimnocola aggregata</name>
    <dbReference type="NCBI Taxonomy" id="2528021"/>
    <lineage>
        <taxon>Bacteria</taxon>
        <taxon>Pseudomonadati</taxon>
        <taxon>Planctomycetota</taxon>
        <taxon>Planctomycetia</taxon>
        <taxon>Pirellulales</taxon>
        <taxon>Pirellulaceae</taxon>
        <taxon>Anatilimnocola</taxon>
    </lineage>
</organism>
<dbReference type="Gene3D" id="3.10.180.10">
    <property type="entry name" value="2,3-Dihydroxybiphenyl 1,2-Dioxygenase, domain 1"/>
    <property type="match status" value="1"/>
</dbReference>
<dbReference type="SUPFAM" id="SSF54593">
    <property type="entry name" value="Glyoxalase/Bleomycin resistance protein/Dihydroxybiphenyl dioxygenase"/>
    <property type="match status" value="1"/>
</dbReference>
<dbReference type="InterPro" id="IPR037523">
    <property type="entry name" value="VOC_core"/>
</dbReference>
<dbReference type="PANTHER" id="PTHR21366">
    <property type="entry name" value="GLYOXALASE FAMILY PROTEIN"/>
    <property type="match status" value="1"/>
</dbReference>
<accession>A0A517YD97</accession>
<dbReference type="RefSeq" id="WP_145090109.1">
    <property type="nucleotide sequence ID" value="NZ_CP036274.1"/>
</dbReference>
<protein>
    <submittedName>
        <fullName evidence="2">Virulence protein</fullName>
    </submittedName>
</protein>
<evidence type="ECO:0000259" key="1">
    <source>
        <dbReference type="PROSITE" id="PS51819"/>
    </source>
</evidence>
<evidence type="ECO:0000313" key="2">
    <source>
        <dbReference type="EMBL" id="QDU28208.1"/>
    </source>
</evidence>
<gene>
    <name evidence="2" type="ORF">ETAA8_33080</name>
</gene>
<dbReference type="OrthoDB" id="9788468at2"/>
<sequence length="140" mass="15858">MKRVEHILETCLCVDDLHAARRFYTEVLGLEVAAEQNERHLFFRVGNRMLLLFDPKESSKPLGTIPPHGTHGASHVCFGVREAELAIWHEQLLSAGVVIESVHDWPQGGRSIYFRDPAGNSLEFATPRIWGIREDTLARD</sequence>
<reference evidence="2 3" key="1">
    <citation type="submission" date="2019-02" db="EMBL/GenBank/DDBJ databases">
        <title>Deep-cultivation of Planctomycetes and their phenomic and genomic characterization uncovers novel biology.</title>
        <authorList>
            <person name="Wiegand S."/>
            <person name="Jogler M."/>
            <person name="Boedeker C."/>
            <person name="Pinto D."/>
            <person name="Vollmers J."/>
            <person name="Rivas-Marin E."/>
            <person name="Kohn T."/>
            <person name="Peeters S.H."/>
            <person name="Heuer A."/>
            <person name="Rast P."/>
            <person name="Oberbeckmann S."/>
            <person name="Bunk B."/>
            <person name="Jeske O."/>
            <person name="Meyerdierks A."/>
            <person name="Storesund J.E."/>
            <person name="Kallscheuer N."/>
            <person name="Luecker S."/>
            <person name="Lage O.M."/>
            <person name="Pohl T."/>
            <person name="Merkel B.J."/>
            <person name="Hornburger P."/>
            <person name="Mueller R.-W."/>
            <person name="Bruemmer F."/>
            <person name="Labrenz M."/>
            <person name="Spormann A.M."/>
            <person name="Op den Camp H."/>
            <person name="Overmann J."/>
            <person name="Amann R."/>
            <person name="Jetten M.S.M."/>
            <person name="Mascher T."/>
            <person name="Medema M.H."/>
            <person name="Devos D.P."/>
            <person name="Kaster A.-K."/>
            <person name="Ovreas L."/>
            <person name="Rohde M."/>
            <person name="Galperin M.Y."/>
            <person name="Jogler C."/>
        </authorList>
    </citation>
    <scope>NUCLEOTIDE SEQUENCE [LARGE SCALE GENOMIC DNA]</scope>
    <source>
        <strain evidence="2 3">ETA_A8</strain>
    </source>
</reference>
<keyword evidence="3" id="KW-1185">Reference proteome</keyword>
<dbReference type="PROSITE" id="PS51819">
    <property type="entry name" value="VOC"/>
    <property type="match status" value="1"/>
</dbReference>
<dbReference type="Pfam" id="PF00903">
    <property type="entry name" value="Glyoxalase"/>
    <property type="match status" value="1"/>
</dbReference>
<dbReference type="InterPro" id="IPR050383">
    <property type="entry name" value="GlyoxalaseI/FosfomycinResist"/>
</dbReference>
<evidence type="ECO:0000313" key="3">
    <source>
        <dbReference type="Proteomes" id="UP000315017"/>
    </source>
</evidence>
<dbReference type="EMBL" id="CP036274">
    <property type="protein sequence ID" value="QDU28208.1"/>
    <property type="molecule type" value="Genomic_DNA"/>
</dbReference>
<dbReference type="InterPro" id="IPR004360">
    <property type="entry name" value="Glyas_Fos-R_dOase_dom"/>
</dbReference>
<name>A0A517YD97_9BACT</name>
<dbReference type="InterPro" id="IPR029068">
    <property type="entry name" value="Glyas_Bleomycin-R_OHBP_Dase"/>
</dbReference>
<feature type="domain" description="VOC" evidence="1">
    <location>
        <begin position="3"/>
        <end position="127"/>
    </location>
</feature>
<proteinExistence type="predicted"/>
<dbReference type="KEGG" id="aagg:ETAA8_33080"/>